<protein>
    <submittedName>
        <fullName evidence="1">Uncharacterized protein</fullName>
    </submittedName>
</protein>
<accession>A0A4V3HEZ7</accession>
<evidence type="ECO:0000313" key="2">
    <source>
        <dbReference type="Proteomes" id="UP000295509"/>
    </source>
</evidence>
<reference evidence="1 2" key="1">
    <citation type="submission" date="2019-03" db="EMBL/GenBank/DDBJ databases">
        <title>Genomic Encyclopedia of Type Strains, Phase III (KMG-III): the genomes of soil and plant-associated and newly described type strains.</title>
        <authorList>
            <person name="Whitman W."/>
        </authorList>
    </citation>
    <scope>NUCLEOTIDE SEQUENCE [LARGE SCALE GENOMIC DNA]</scope>
    <source>
        <strain evidence="1 2">LMG 29544</strain>
    </source>
</reference>
<proteinExistence type="predicted"/>
<sequence length="180" mass="20158">MGYVESKCGSVKSHDMSQINSRTRVDRWHRCHCIDALPSSIPVRMQRIRSLEQLKIAIHSGEDLFANPQQSGANDRLRFDTRPHTQCSARSRIDRGGSLTVKPIVACATSGHAATGCPRARWFCSRIAPARRPLTVIVYRSGSRARRRCASYRADPLPAANRGRPWPRFASGGRSDRCRC</sequence>
<dbReference type="Proteomes" id="UP000295509">
    <property type="component" value="Unassembled WGS sequence"/>
</dbReference>
<gene>
    <name evidence="1" type="ORF">BX592_108118</name>
</gene>
<dbReference type="EMBL" id="SORE01000008">
    <property type="protein sequence ID" value="TDY50881.1"/>
    <property type="molecule type" value="Genomic_DNA"/>
</dbReference>
<name>A0A4V3HEZ7_9BURK</name>
<organism evidence="1 2">
    <name type="scientific">Paraburkholderia rhizosphaerae</name>
    <dbReference type="NCBI Taxonomy" id="480658"/>
    <lineage>
        <taxon>Bacteria</taxon>
        <taxon>Pseudomonadati</taxon>
        <taxon>Pseudomonadota</taxon>
        <taxon>Betaproteobacteria</taxon>
        <taxon>Burkholderiales</taxon>
        <taxon>Burkholderiaceae</taxon>
        <taxon>Paraburkholderia</taxon>
    </lineage>
</organism>
<evidence type="ECO:0000313" key="1">
    <source>
        <dbReference type="EMBL" id="TDY50881.1"/>
    </source>
</evidence>
<dbReference type="AlphaFoldDB" id="A0A4V3HEZ7"/>
<comment type="caution">
    <text evidence="1">The sequence shown here is derived from an EMBL/GenBank/DDBJ whole genome shotgun (WGS) entry which is preliminary data.</text>
</comment>
<keyword evidence="2" id="KW-1185">Reference proteome</keyword>